<dbReference type="InterPro" id="IPR005467">
    <property type="entry name" value="His_kinase_dom"/>
</dbReference>
<keyword evidence="7" id="KW-0812">Transmembrane</keyword>
<evidence type="ECO:0000259" key="10">
    <source>
        <dbReference type="PROSITE" id="PS50112"/>
    </source>
</evidence>
<dbReference type="EMBL" id="LO017727">
    <property type="protein sequence ID" value="CRH05724.1"/>
    <property type="molecule type" value="Genomic_DNA"/>
</dbReference>
<evidence type="ECO:0000259" key="9">
    <source>
        <dbReference type="PROSITE" id="PS50110"/>
    </source>
</evidence>
<dbReference type="CDD" id="cd00130">
    <property type="entry name" value="PAS"/>
    <property type="match status" value="1"/>
</dbReference>
<keyword evidence="5 12" id="KW-0418">Kinase</keyword>
<dbReference type="SMART" id="SM00448">
    <property type="entry name" value="REC"/>
    <property type="match status" value="1"/>
</dbReference>
<dbReference type="Pfam" id="PF00989">
    <property type="entry name" value="PAS"/>
    <property type="match status" value="1"/>
</dbReference>
<dbReference type="NCBIfam" id="TIGR00229">
    <property type="entry name" value="sensory_box"/>
    <property type="match status" value="1"/>
</dbReference>
<dbReference type="Pfam" id="PF02518">
    <property type="entry name" value="HATPase_c"/>
    <property type="match status" value="1"/>
</dbReference>
<organism evidence="12">
    <name type="scientific">Magnetococcus massalia (strain MO-1)</name>
    <dbReference type="NCBI Taxonomy" id="451514"/>
    <lineage>
        <taxon>Bacteria</taxon>
        <taxon>Pseudomonadati</taxon>
        <taxon>Pseudomonadota</taxon>
        <taxon>Magnetococcia</taxon>
        <taxon>Magnetococcales</taxon>
        <taxon>Magnetococcaceae</taxon>
        <taxon>Magnetococcus</taxon>
    </lineage>
</organism>
<dbReference type="InterPro" id="IPR000700">
    <property type="entry name" value="PAS-assoc_C"/>
</dbReference>
<feature type="domain" description="PAC" evidence="11">
    <location>
        <begin position="431"/>
        <end position="483"/>
    </location>
</feature>
<feature type="domain" description="PAS" evidence="10">
    <location>
        <begin position="352"/>
        <end position="398"/>
    </location>
</feature>
<dbReference type="InterPro" id="IPR003661">
    <property type="entry name" value="HisK_dim/P_dom"/>
</dbReference>
<dbReference type="InterPro" id="IPR036890">
    <property type="entry name" value="HATPase_C_sf"/>
</dbReference>
<keyword evidence="7" id="KW-1133">Transmembrane helix</keyword>
<feature type="domain" description="Response regulatory" evidence="9">
    <location>
        <begin position="746"/>
        <end position="865"/>
    </location>
</feature>
<dbReference type="PANTHER" id="PTHR43047:SF64">
    <property type="entry name" value="HISTIDINE KINASE CONTAINING CHEY-HOMOLOGOUS RECEIVER DOMAIN AND PAS DOMAIN-RELATED"/>
    <property type="match status" value="1"/>
</dbReference>
<dbReference type="Pfam" id="PF12974">
    <property type="entry name" value="Phosphonate-bd"/>
    <property type="match status" value="1"/>
</dbReference>
<dbReference type="PRINTS" id="PR00344">
    <property type="entry name" value="BCTRLSENSOR"/>
</dbReference>
<keyword evidence="3 6" id="KW-0597">Phosphoprotein</keyword>
<dbReference type="Gene3D" id="3.30.450.20">
    <property type="entry name" value="PAS domain"/>
    <property type="match status" value="1"/>
</dbReference>
<dbReference type="PROSITE" id="PS50113">
    <property type="entry name" value="PAC"/>
    <property type="match status" value="1"/>
</dbReference>
<dbReference type="Gene3D" id="1.10.287.130">
    <property type="match status" value="1"/>
</dbReference>
<dbReference type="EC" id="2.7.13.3" evidence="2"/>
<evidence type="ECO:0000256" key="7">
    <source>
        <dbReference type="SAM" id="Phobius"/>
    </source>
</evidence>
<evidence type="ECO:0000256" key="2">
    <source>
        <dbReference type="ARBA" id="ARBA00012438"/>
    </source>
</evidence>
<dbReference type="InterPro" id="IPR001789">
    <property type="entry name" value="Sig_transdc_resp-reg_receiver"/>
</dbReference>
<dbReference type="SMART" id="SM00387">
    <property type="entry name" value="HATPase_c"/>
    <property type="match status" value="1"/>
</dbReference>
<dbReference type="SMART" id="SM00388">
    <property type="entry name" value="HisKA"/>
    <property type="match status" value="1"/>
</dbReference>
<reference evidence="12" key="1">
    <citation type="submission" date="2015-04" db="EMBL/GenBank/DDBJ databases">
        <authorList>
            <person name="Syromyatnikov M.Y."/>
            <person name="Popov V.N."/>
        </authorList>
    </citation>
    <scope>NUCLEOTIDE SEQUENCE</scope>
    <source>
        <strain evidence="12">MO-1</strain>
    </source>
</reference>
<dbReference type="GO" id="GO:0006355">
    <property type="term" value="P:regulation of DNA-templated transcription"/>
    <property type="evidence" value="ECO:0007669"/>
    <property type="project" value="InterPro"/>
</dbReference>
<feature type="modified residue" description="4-aspartylphosphate" evidence="6">
    <location>
        <position position="795"/>
    </location>
</feature>
<evidence type="ECO:0000313" key="12">
    <source>
        <dbReference type="EMBL" id="CRH05724.1"/>
    </source>
</evidence>
<evidence type="ECO:0000259" key="11">
    <source>
        <dbReference type="PROSITE" id="PS50113"/>
    </source>
</evidence>
<evidence type="ECO:0000256" key="3">
    <source>
        <dbReference type="ARBA" id="ARBA00022553"/>
    </source>
</evidence>
<evidence type="ECO:0000256" key="4">
    <source>
        <dbReference type="ARBA" id="ARBA00022679"/>
    </source>
</evidence>
<name>A0A1S7LHW7_MAGMO</name>
<evidence type="ECO:0000256" key="5">
    <source>
        <dbReference type="ARBA" id="ARBA00022777"/>
    </source>
</evidence>
<accession>A0A1S7LHW7</accession>
<dbReference type="SUPFAM" id="SSF52172">
    <property type="entry name" value="CheY-like"/>
    <property type="match status" value="1"/>
</dbReference>
<dbReference type="PROSITE" id="PS50110">
    <property type="entry name" value="RESPONSE_REGULATORY"/>
    <property type="match status" value="1"/>
</dbReference>
<dbReference type="PANTHER" id="PTHR43047">
    <property type="entry name" value="TWO-COMPONENT HISTIDINE PROTEIN KINASE"/>
    <property type="match status" value="1"/>
</dbReference>
<dbReference type="SMART" id="SM00091">
    <property type="entry name" value="PAS"/>
    <property type="match status" value="1"/>
</dbReference>
<gene>
    <name evidence="12" type="ORF">MAGMO_1536</name>
</gene>
<feature type="domain" description="Histidine kinase" evidence="8">
    <location>
        <begin position="501"/>
        <end position="718"/>
    </location>
</feature>
<dbReference type="InterPro" id="IPR003594">
    <property type="entry name" value="HATPase_dom"/>
</dbReference>
<feature type="transmembrane region" description="Helical" evidence="7">
    <location>
        <begin position="318"/>
        <end position="338"/>
    </location>
</feature>
<dbReference type="GO" id="GO:0000155">
    <property type="term" value="F:phosphorelay sensor kinase activity"/>
    <property type="evidence" value="ECO:0007669"/>
    <property type="project" value="InterPro"/>
</dbReference>
<protein>
    <recommendedName>
        <fullName evidence="2">histidine kinase</fullName>
        <ecNumber evidence="2">2.7.13.3</ecNumber>
    </recommendedName>
</protein>
<dbReference type="CDD" id="cd00082">
    <property type="entry name" value="HisKA"/>
    <property type="match status" value="1"/>
</dbReference>
<dbReference type="PROSITE" id="PS50112">
    <property type="entry name" value="PAS"/>
    <property type="match status" value="1"/>
</dbReference>
<dbReference type="Pfam" id="PF00512">
    <property type="entry name" value="HisKA"/>
    <property type="match status" value="1"/>
</dbReference>
<evidence type="ECO:0000256" key="6">
    <source>
        <dbReference type="PROSITE-ProRule" id="PRU00169"/>
    </source>
</evidence>
<dbReference type="CDD" id="cd17546">
    <property type="entry name" value="REC_hyHK_CKI1_RcsC-like"/>
    <property type="match status" value="1"/>
</dbReference>
<evidence type="ECO:0000259" key="8">
    <source>
        <dbReference type="PROSITE" id="PS50109"/>
    </source>
</evidence>
<dbReference type="InterPro" id="IPR035965">
    <property type="entry name" value="PAS-like_dom_sf"/>
</dbReference>
<keyword evidence="7" id="KW-0472">Membrane</keyword>
<dbReference type="Gene3D" id="3.40.50.2300">
    <property type="match status" value="1"/>
</dbReference>
<dbReference type="SUPFAM" id="SSF55874">
    <property type="entry name" value="ATPase domain of HSP90 chaperone/DNA topoisomerase II/histidine kinase"/>
    <property type="match status" value="1"/>
</dbReference>
<dbReference type="InterPro" id="IPR000014">
    <property type="entry name" value="PAS"/>
</dbReference>
<dbReference type="AlphaFoldDB" id="A0A1S7LHW7"/>
<dbReference type="InterPro" id="IPR004358">
    <property type="entry name" value="Sig_transdc_His_kin-like_C"/>
</dbReference>
<dbReference type="Gene3D" id="3.40.190.10">
    <property type="entry name" value="Periplasmic binding protein-like II"/>
    <property type="match status" value="2"/>
</dbReference>
<comment type="catalytic activity">
    <reaction evidence="1">
        <text>ATP + protein L-histidine = ADP + protein N-phospho-L-histidine.</text>
        <dbReference type="EC" id="2.7.13.3"/>
    </reaction>
</comment>
<dbReference type="CDD" id="cd16922">
    <property type="entry name" value="HATPase_EvgS-ArcB-TorS-like"/>
    <property type="match status" value="1"/>
</dbReference>
<sequence>MSRPWNLKVVLWALLWLLPLGWLGQGYCHAAEMVRIGVLSHRGSLQTILSWQPTAQYLEKQLGQSFQIVPLAFEEIAGAVKRREVSFVIVNTGIYVDLEFTHGVSKIATLSNSLNGNPTNSFGGVIFTRKEQKSIQSLEDLRNRRFAAVDATSLGGFQMAQRELLKVGVDPWQDFASLTFLQTHDKVVLAVAGGEFDVGTVRTDVLERMAAEGLVALERLRIINPQTSPDFPFLRSTPIYPEWPIAAVHGVDTQLAERVAMALMKMQPDNPASRAGGYYGWTIPLDYQPVHALYRELELGPYKNLTAAVIHRLWQQNWPWLSAIGGLVLALIAALFAIHRLNGRLRALLAGVESNQAAILNSVGEAIYGLDLQGNCTFVNPVMAKLTGFSAQELLGQSVHRKIHHSHGDGSCYEEAACPVRQTLVAQQMVTVDDECFWRKDGSSFPVEYVATPVFDAEDTLIGGVVVFRDISARREAEQALQESSQRAHEASRAKSEFLGVMSHELRTPLNAIIGPLEMVKMQCQQPELGTYLDLARKGADDLLDIISSVLDVVAIDSESYASTYGLVSPIKAAAKVVEILGPKAQDKKVMLRWQADAELMDSVTIDRSALNKVLFNVVGNAVKFTHQGEVKIILSSPDLHTLKIIVQDTGIGMEKADLSTIFNTFEQKDSSHIRRYGGCGLGLAITKRLLDHIGGTIEIVSEPQQGTEVTLKLPLQQTLQVEQAQSDRQPLPAQEMWQGVLKGRHVLVVDDSLDNRLLMVKTLTDDAMQVMEARDGFEAVELFKQHRFDLILMDVQMPVMDGYQATRLIRHLERQEGRDSIPIIATTAHTLPEDIKQCQLAGCDSHLAKPYTHQQLLEEVVLMLTA</sequence>
<dbReference type="InterPro" id="IPR011006">
    <property type="entry name" value="CheY-like_superfamily"/>
</dbReference>
<dbReference type="Gene3D" id="3.30.565.10">
    <property type="entry name" value="Histidine kinase-like ATPase, C-terminal domain"/>
    <property type="match status" value="1"/>
</dbReference>
<evidence type="ECO:0000256" key="1">
    <source>
        <dbReference type="ARBA" id="ARBA00000085"/>
    </source>
</evidence>
<dbReference type="InterPro" id="IPR013767">
    <property type="entry name" value="PAS_fold"/>
</dbReference>
<dbReference type="SUPFAM" id="SSF55785">
    <property type="entry name" value="PYP-like sensor domain (PAS domain)"/>
    <property type="match status" value="1"/>
</dbReference>
<proteinExistence type="predicted"/>
<dbReference type="Pfam" id="PF00072">
    <property type="entry name" value="Response_reg"/>
    <property type="match status" value="1"/>
</dbReference>
<dbReference type="SUPFAM" id="SSF47384">
    <property type="entry name" value="Homodimeric domain of signal transducing histidine kinase"/>
    <property type="match status" value="1"/>
</dbReference>
<keyword evidence="4 12" id="KW-0808">Transferase</keyword>
<dbReference type="PROSITE" id="PS50109">
    <property type="entry name" value="HIS_KIN"/>
    <property type="match status" value="1"/>
</dbReference>
<dbReference type="InterPro" id="IPR036097">
    <property type="entry name" value="HisK_dim/P_sf"/>
</dbReference>
<dbReference type="SUPFAM" id="SSF53850">
    <property type="entry name" value="Periplasmic binding protein-like II"/>
    <property type="match status" value="1"/>
</dbReference>